<dbReference type="FunCoup" id="A0A194XTR6">
    <property type="interactions" value="36"/>
</dbReference>
<proteinExistence type="inferred from homology"/>
<dbReference type="GeneID" id="28818429"/>
<comment type="catalytic activity">
    <reaction evidence="1">
        <text>4-demethylwyosine(37) in tRNA(Phe) + S-adenosyl-L-methionine = 4-demethyl-7-[(3S)-3-amino-3-carboxypropyl]wyosine(37) in tRNA(Phe) + S-methyl-5'-thioadenosine + H(+)</text>
        <dbReference type="Rhea" id="RHEA:36355"/>
        <dbReference type="Rhea" id="RHEA-COMP:10164"/>
        <dbReference type="Rhea" id="RHEA-COMP:10378"/>
        <dbReference type="ChEBI" id="CHEBI:15378"/>
        <dbReference type="ChEBI" id="CHEBI:17509"/>
        <dbReference type="ChEBI" id="CHEBI:59789"/>
        <dbReference type="ChEBI" id="CHEBI:64315"/>
        <dbReference type="ChEBI" id="CHEBI:73550"/>
        <dbReference type="EC" id="2.5.1.114"/>
    </reaction>
</comment>
<dbReference type="SUPFAM" id="SSF53335">
    <property type="entry name" value="S-adenosyl-L-methionine-dependent methyltransferases"/>
    <property type="match status" value="1"/>
</dbReference>
<comment type="similarity">
    <text evidence="2">Belongs to the class I-like SAM-binding methyltransferase superfamily. TRM5/TYW2 family.</text>
</comment>
<evidence type="ECO:0000313" key="4">
    <source>
        <dbReference type="EMBL" id="KUJ23092.1"/>
    </source>
</evidence>
<name>A0A194XTR6_MOLSC</name>
<keyword evidence="2" id="KW-0963">Cytoplasm</keyword>
<evidence type="ECO:0000313" key="5">
    <source>
        <dbReference type="Proteomes" id="UP000070700"/>
    </source>
</evidence>
<organism evidence="4 5">
    <name type="scientific">Mollisia scopiformis</name>
    <name type="common">Conifer needle endophyte fungus</name>
    <name type="synonym">Phialocephala scopiformis</name>
    <dbReference type="NCBI Taxonomy" id="149040"/>
    <lineage>
        <taxon>Eukaryota</taxon>
        <taxon>Fungi</taxon>
        <taxon>Dikarya</taxon>
        <taxon>Ascomycota</taxon>
        <taxon>Pezizomycotina</taxon>
        <taxon>Leotiomycetes</taxon>
        <taxon>Helotiales</taxon>
        <taxon>Mollisiaceae</taxon>
        <taxon>Mollisia</taxon>
    </lineage>
</organism>
<dbReference type="PROSITE" id="PS51684">
    <property type="entry name" value="SAM_MT_TRM5_TYW2"/>
    <property type="match status" value="1"/>
</dbReference>
<dbReference type="Gene3D" id="3.40.50.150">
    <property type="entry name" value="Vaccinia Virus protein VP39"/>
    <property type="match status" value="1"/>
</dbReference>
<dbReference type="GO" id="GO:0005737">
    <property type="term" value="C:cytoplasm"/>
    <property type="evidence" value="ECO:0007669"/>
    <property type="project" value="UniProtKB-SubCell"/>
</dbReference>
<keyword evidence="5" id="KW-1185">Reference proteome</keyword>
<comment type="pathway">
    <text evidence="2">tRNA modification; wybutosine-tRNA(Phe) biosynthesis.</text>
</comment>
<dbReference type="GO" id="GO:0008175">
    <property type="term" value="F:tRNA methyltransferase activity"/>
    <property type="evidence" value="ECO:0007669"/>
    <property type="project" value="TreeGrafter"/>
</dbReference>
<dbReference type="GO" id="GO:0008757">
    <property type="term" value="F:S-adenosylmethionine-dependent methyltransferase activity"/>
    <property type="evidence" value="ECO:0007669"/>
    <property type="project" value="InterPro"/>
</dbReference>
<comment type="subcellular location">
    <subcellularLocation>
        <location evidence="2">Cytoplasm</location>
    </subcellularLocation>
</comment>
<keyword evidence="2" id="KW-0808">Transferase</keyword>
<protein>
    <recommendedName>
        <fullName evidence="2">tRNA wybutosine-synthesizing protein 2</fullName>
        <shortName evidence="2">tRNA-yW-synthesizing protein 2</shortName>
    </recommendedName>
    <alternativeName>
        <fullName evidence="2">tRNA(Phe) (4-demethylwyosine(37)-C(7)) aminocarboxypropyltransferase</fullName>
    </alternativeName>
</protein>
<comment type="function">
    <text evidence="2">S-adenosyl-L-methionine-dependent transferase that acts as a component of the wybutosine biosynthesis pathway. Wybutosine is a hyper modified guanosine with a tricyclic base found at the 3'-position adjacent to the anticodon of eukaryotic phenylalanine tRNA. Catalyzes the transfer of the alpha-amino-alpha-carboxypropyl (acp) group from S-adenosyl-L-methionine to the C-7 position of 4-demethylwyosine (imG-14) to produce wybutosine-86.</text>
</comment>
<reference evidence="4 5" key="1">
    <citation type="submission" date="2015-10" db="EMBL/GenBank/DDBJ databases">
        <title>Full genome of DAOMC 229536 Phialocephala scopiformis, a fungal endophyte of spruce producing the potent anti-insectan compound rugulosin.</title>
        <authorList>
            <consortium name="DOE Joint Genome Institute"/>
            <person name="Walker A.K."/>
            <person name="Frasz S.L."/>
            <person name="Seifert K.A."/>
            <person name="Miller J.D."/>
            <person name="Mondo S.J."/>
            <person name="Labutti K."/>
            <person name="Lipzen A."/>
            <person name="Dockter R."/>
            <person name="Kennedy M."/>
            <person name="Grigoriev I.V."/>
            <person name="Spatafora J.W."/>
        </authorList>
    </citation>
    <scope>NUCLEOTIDE SEQUENCE [LARGE SCALE GENOMIC DNA]</scope>
    <source>
        <strain evidence="4 5">CBS 120377</strain>
    </source>
</reference>
<dbReference type="GO" id="GO:0102522">
    <property type="term" value="F:tRNA 4-demethylwyosine alpha-amino-alpha-carboxypropyltransferase activity"/>
    <property type="evidence" value="ECO:0007669"/>
    <property type="project" value="UniProtKB-EC"/>
</dbReference>
<dbReference type="InterPro" id="IPR026274">
    <property type="entry name" value="tRNA_wybutosine_synth_prot_2"/>
</dbReference>
<evidence type="ECO:0000259" key="3">
    <source>
        <dbReference type="PROSITE" id="PS51684"/>
    </source>
</evidence>
<dbReference type="GO" id="GO:0030488">
    <property type="term" value="P:tRNA methylation"/>
    <property type="evidence" value="ECO:0007669"/>
    <property type="project" value="TreeGrafter"/>
</dbReference>
<dbReference type="Proteomes" id="UP000070700">
    <property type="component" value="Unassembled WGS sequence"/>
</dbReference>
<dbReference type="AlphaFoldDB" id="A0A194XTR6"/>
<feature type="domain" description="SAM-dependent methyltransferase TRM5/TYW2-type" evidence="3">
    <location>
        <begin position="96"/>
        <end position="393"/>
    </location>
</feature>
<dbReference type="InterPro" id="IPR030382">
    <property type="entry name" value="MeTrfase_TRM5/TYW2"/>
</dbReference>
<dbReference type="PIRSF" id="PIRSF038972">
    <property type="entry name" value="Trm12"/>
    <property type="match status" value="1"/>
</dbReference>
<dbReference type="STRING" id="149040.A0A194XTR6"/>
<evidence type="ECO:0000256" key="2">
    <source>
        <dbReference type="PIRNR" id="PIRNR038972"/>
    </source>
</evidence>
<dbReference type="PANTHER" id="PTHR23245:SF25">
    <property type="entry name" value="TRNA WYBUTOSINE-SYNTHESIZING PROTEIN 2 HOMOLOG"/>
    <property type="match status" value="1"/>
</dbReference>
<evidence type="ECO:0000256" key="1">
    <source>
        <dbReference type="ARBA" id="ARBA00049400"/>
    </source>
</evidence>
<accession>A0A194XTR6</accession>
<keyword evidence="2" id="KW-0949">S-adenosyl-L-methionine</keyword>
<dbReference type="PANTHER" id="PTHR23245">
    <property type="entry name" value="TRNA METHYLTRANSFERASE"/>
    <property type="match status" value="1"/>
</dbReference>
<dbReference type="EMBL" id="KQ947405">
    <property type="protein sequence ID" value="KUJ23092.1"/>
    <property type="molecule type" value="Genomic_DNA"/>
</dbReference>
<dbReference type="GO" id="GO:0031591">
    <property type="term" value="P:wybutosine biosynthetic process"/>
    <property type="evidence" value="ECO:0007669"/>
    <property type="project" value="InterPro"/>
</dbReference>
<dbReference type="InterPro" id="IPR029063">
    <property type="entry name" value="SAM-dependent_MTases_sf"/>
</dbReference>
<dbReference type="InParanoid" id="A0A194XTR6"/>
<sequence>MAPARPPKAKPENPIDAAVAAWLLDLPADLTDTQTKNVDSIVSVVPKRWIVYSPMVLLPAGNPKLKWWEIAESSDATMKAERDRLWRLILNAIGKREGKGVLTHLAVNSGIPLHNPLNVGGDYSESENILRTPDGLVMLYGDFGPSLSPSQAPTSKDFEDAFWVSTKQNGITQIWAPRYTMFSRGNVKEKARILDFPRSSQEFTSRTLSQELLSKNIAVDLYAGIGYFVFSYIKLGLKKVIGWELNPWSIEGLRRGALANGWTVKIVRQSEKLELGHENIIVVAEDNRFALQRLQGLESSFLKGIRHINCGLLPTSDMSWTMASEMIDDGWLHLHENVSVEDVQTRASEIEKMFRGWLSERRDARSADVEHIELVKTFAPGVWHCVFDVHVTAYSKMAKQELQ</sequence>
<dbReference type="OrthoDB" id="2387925at2759"/>
<gene>
    <name evidence="4" type="ORF">LY89DRAFT_573823</name>
</gene>
<dbReference type="UniPathway" id="UPA00375"/>
<dbReference type="KEGG" id="psco:LY89DRAFT_573823"/>
<keyword evidence="2" id="KW-0819">tRNA processing</keyword>
<dbReference type="RefSeq" id="XP_018077447.1">
    <property type="nucleotide sequence ID" value="XM_018208703.1"/>
</dbReference>